<dbReference type="PROSITE" id="PS00027">
    <property type="entry name" value="HOMEOBOX_1"/>
    <property type="match status" value="1"/>
</dbReference>
<comment type="caution">
    <text evidence="13">The sequence shown here is derived from an EMBL/GenBank/DDBJ whole genome shotgun (WGS) entry which is preliminary data.</text>
</comment>
<dbReference type="Gene3D" id="1.10.10.60">
    <property type="entry name" value="Homeodomain-like"/>
    <property type="match status" value="1"/>
</dbReference>
<evidence type="ECO:0000259" key="12">
    <source>
        <dbReference type="PROSITE" id="PS50071"/>
    </source>
</evidence>
<gene>
    <name evidence="13" type="ORF">MKW98_028766</name>
</gene>
<evidence type="ECO:0000256" key="6">
    <source>
        <dbReference type="ARBA" id="ARBA00023242"/>
    </source>
</evidence>
<keyword evidence="4 8" id="KW-0371">Homeobox</keyword>
<dbReference type="Proteomes" id="UP001202328">
    <property type="component" value="Unassembled WGS sequence"/>
</dbReference>
<dbReference type="GO" id="GO:0000981">
    <property type="term" value="F:DNA-binding transcription factor activity, RNA polymerase II-specific"/>
    <property type="evidence" value="ECO:0007669"/>
    <property type="project" value="UniProtKB-UniRule"/>
</dbReference>
<proteinExistence type="inferred from homology"/>
<evidence type="ECO:0000313" key="13">
    <source>
        <dbReference type="EMBL" id="KAI3879199.1"/>
    </source>
</evidence>
<evidence type="ECO:0000256" key="5">
    <source>
        <dbReference type="ARBA" id="ARBA00023163"/>
    </source>
</evidence>
<comment type="subcellular location">
    <subcellularLocation>
        <location evidence="1 8 9">Nucleus</location>
    </subcellularLocation>
</comment>
<dbReference type="PRINTS" id="PR00031">
    <property type="entry name" value="HTHREPRESSR"/>
</dbReference>
<dbReference type="GO" id="GO:0045893">
    <property type="term" value="P:positive regulation of DNA-templated transcription"/>
    <property type="evidence" value="ECO:0007669"/>
    <property type="project" value="TreeGrafter"/>
</dbReference>
<evidence type="ECO:0000313" key="14">
    <source>
        <dbReference type="Proteomes" id="UP001202328"/>
    </source>
</evidence>
<dbReference type="InterPro" id="IPR045224">
    <property type="entry name" value="HDZip_class_I_plant"/>
</dbReference>
<dbReference type="SMART" id="SM00389">
    <property type="entry name" value="HOX"/>
    <property type="match status" value="1"/>
</dbReference>
<evidence type="ECO:0000256" key="1">
    <source>
        <dbReference type="ARBA" id="ARBA00004123"/>
    </source>
</evidence>
<keyword evidence="5 10" id="KW-0804">Transcription</keyword>
<dbReference type="SUPFAM" id="SSF46689">
    <property type="entry name" value="Homeodomain-like"/>
    <property type="match status" value="1"/>
</dbReference>
<dbReference type="InterPro" id="IPR009057">
    <property type="entry name" value="Homeodomain-like_sf"/>
</dbReference>
<evidence type="ECO:0000256" key="10">
    <source>
        <dbReference type="RuleBase" id="RU369038"/>
    </source>
</evidence>
<dbReference type="PANTHER" id="PTHR24326:SF591">
    <property type="entry name" value="HOMEOBOX-LEUCINE ZIPPER PROTEIN ATHB-51-RELATED"/>
    <property type="match status" value="1"/>
</dbReference>
<feature type="domain" description="Homeobox" evidence="12">
    <location>
        <begin position="1"/>
        <end position="78"/>
    </location>
</feature>
<accession>A0AAD4SAW5</accession>
<comment type="function">
    <text evidence="10">Transcription factor.</text>
</comment>
<feature type="DNA-binding region" description="Homeobox" evidence="8">
    <location>
        <begin position="3"/>
        <end position="79"/>
    </location>
</feature>
<dbReference type="InterPro" id="IPR001356">
    <property type="entry name" value="HD"/>
</dbReference>
<dbReference type="EMBL" id="JAJJMB010012264">
    <property type="protein sequence ID" value="KAI3879199.1"/>
    <property type="molecule type" value="Genomic_DNA"/>
</dbReference>
<dbReference type="GO" id="GO:0005634">
    <property type="term" value="C:nucleus"/>
    <property type="evidence" value="ECO:0007669"/>
    <property type="project" value="UniProtKB-SubCell"/>
</dbReference>
<reference evidence="13" key="1">
    <citation type="submission" date="2022-04" db="EMBL/GenBank/DDBJ databases">
        <title>A functionally conserved STORR gene fusion in Papaver species that diverged 16.8 million years ago.</title>
        <authorList>
            <person name="Catania T."/>
        </authorList>
    </citation>
    <scope>NUCLEOTIDE SEQUENCE</scope>
    <source>
        <strain evidence="13">S-188037</strain>
    </source>
</reference>
<organism evidence="13 14">
    <name type="scientific">Papaver atlanticum</name>
    <dbReference type="NCBI Taxonomy" id="357466"/>
    <lineage>
        <taxon>Eukaryota</taxon>
        <taxon>Viridiplantae</taxon>
        <taxon>Streptophyta</taxon>
        <taxon>Embryophyta</taxon>
        <taxon>Tracheophyta</taxon>
        <taxon>Spermatophyta</taxon>
        <taxon>Magnoliopsida</taxon>
        <taxon>Ranunculales</taxon>
        <taxon>Papaveraceae</taxon>
        <taxon>Papaveroideae</taxon>
        <taxon>Papaver</taxon>
    </lineage>
</organism>
<keyword evidence="2 10" id="KW-0805">Transcription regulation</keyword>
<feature type="coiled-coil region" evidence="11">
    <location>
        <begin position="70"/>
        <end position="118"/>
    </location>
</feature>
<evidence type="ECO:0000256" key="4">
    <source>
        <dbReference type="ARBA" id="ARBA00023155"/>
    </source>
</evidence>
<dbReference type="CDD" id="cd00086">
    <property type="entry name" value="homeodomain"/>
    <property type="match status" value="1"/>
</dbReference>
<evidence type="ECO:0000256" key="2">
    <source>
        <dbReference type="ARBA" id="ARBA00023015"/>
    </source>
</evidence>
<dbReference type="PROSITE" id="PS50071">
    <property type="entry name" value="HOMEOBOX_2"/>
    <property type="match status" value="1"/>
</dbReference>
<dbReference type="Pfam" id="PF00046">
    <property type="entry name" value="Homeodomain"/>
    <property type="match status" value="1"/>
</dbReference>
<evidence type="ECO:0000256" key="11">
    <source>
        <dbReference type="SAM" id="Coils"/>
    </source>
</evidence>
<sequence length="229" mass="26300">MTRKKTTLTSDQVDALERSFQEEIELEQQQPVGRTTELRKYRAKMEPERKVKMSKELGLHPRQVSIWFQNRRAKLKRKQLEQLYNVLQKDYEIISRKNEHLLQEVMELKDKLDSRQSTQDLTGYAEHGTLEQAESNNIAVHESTCTSVGVQCLNDVEQRRTSDSNIKISGGDSYLLTDEAICTNKGWLTLAPAVQPRPNLQKIVLGVPLRPHPKLPSSTISHSRNTILL</sequence>
<evidence type="ECO:0000256" key="8">
    <source>
        <dbReference type="PROSITE-ProRule" id="PRU00108"/>
    </source>
</evidence>
<comment type="similarity">
    <text evidence="7 10">Belongs to the HD-ZIP homeobox family. Class I subfamily.</text>
</comment>
<evidence type="ECO:0000256" key="7">
    <source>
        <dbReference type="ARBA" id="ARBA00025748"/>
    </source>
</evidence>
<name>A0AAD4SAW5_9MAGN</name>
<keyword evidence="14" id="KW-1185">Reference proteome</keyword>
<dbReference type="InterPro" id="IPR000047">
    <property type="entry name" value="HTH_motif"/>
</dbReference>
<dbReference type="AlphaFoldDB" id="A0AAD4SAW5"/>
<keyword evidence="3 8" id="KW-0238">DNA-binding</keyword>
<keyword evidence="6 8" id="KW-0539">Nucleus</keyword>
<evidence type="ECO:0000256" key="3">
    <source>
        <dbReference type="ARBA" id="ARBA00023125"/>
    </source>
</evidence>
<dbReference type="GO" id="GO:0043565">
    <property type="term" value="F:sequence-specific DNA binding"/>
    <property type="evidence" value="ECO:0007669"/>
    <property type="project" value="TreeGrafter"/>
</dbReference>
<keyword evidence="11" id="KW-0175">Coiled coil</keyword>
<evidence type="ECO:0000256" key="9">
    <source>
        <dbReference type="RuleBase" id="RU000682"/>
    </source>
</evidence>
<protein>
    <recommendedName>
        <fullName evidence="10">Homeobox-leucine zipper protein</fullName>
    </recommendedName>
    <alternativeName>
        <fullName evidence="10">HD-ZIP protein</fullName>
    </alternativeName>
    <alternativeName>
        <fullName evidence="10">Homeodomain transcription factor</fullName>
    </alternativeName>
</protein>
<dbReference type="InterPro" id="IPR017970">
    <property type="entry name" value="Homeobox_CS"/>
</dbReference>
<dbReference type="PANTHER" id="PTHR24326">
    <property type="entry name" value="HOMEOBOX-LEUCINE ZIPPER PROTEIN"/>
    <property type="match status" value="1"/>
</dbReference>